<keyword evidence="7" id="KW-1185">Reference proteome</keyword>
<name>A0A4V6DH86_9PEZI</name>
<dbReference type="GO" id="GO:0016460">
    <property type="term" value="C:myosin II complex"/>
    <property type="evidence" value="ECO:0007669"/>
    <property type="project" value="TreeGrafter"/>
</dbReference>
<feature type="domain" description="EF-hand" evidence="5">
    <location>
        <begin position="92"/>
        <end position="127"/>
    </location>
</feature>
<dbReference type="PROSITE" id="PS00018">
    <property type="entry name" value="EF_HAND_1"/>
    <property type="match status" value="4"/>
</dbReference>
<organism evidence="6 7">
    <name type="scientific">Colletotrichum tanaceti</name>
    <dbReference type="NCBI Taxonomy" id="1306861"/>
    <lineage>
        <taxon>Eukaryota</taxon>
        <taxon>Fungi</taxon>
        <taxon>Dikarya</taxon>
        <taxon>Ascomycota</taxon>
        <taxon>Pezizomycotina</taxon>
        <taxon>Sordariomycetes</taxon>
        <taxon>Hypocreomycetidae</taxon>
        <taxon>Glomerellales</taxon>
        <taxon>Glomerellaceae</taxon>
        <taxon>Colletotrichum</taxon>
        <taxon>Colletotrichum destructivum species complex</taxon>
    </lineage>
</organism>
<feature type="domain" description="EF-hand" evidence="5">
    <location>
        <begin position="56"/>
        <end position="91"/>
    </location>
</feature>
<protein>
    <recommendedName>
        <fullName evidence="1">Calmodulin</fullName>
    </recommendedName>
</protein>
<dbReference type="GO" id="GO:0005509">
    <property type="term" value="F:calcium ion binding"/>
    <property type="evidence" value="ECO:0007669"/>
    <property type="project" value="InterPro"/>
</dbReference>
<dbReference type="SMART" id="SM00054">
    <property type="entry name" value="EFh"/>
    <property type="match status" value="4"/>
</dbReference>
<dbReference type="OrthoDB" id="26525at2759"/>
<dbReference type="AlphaFoldDB" id="A0A4V6DH86"/>
<dbReference type="Gene3D" id="1.10.238.10">
    <property type="entry name" value="EF-hand"/>
    <property type="match status" value="3"/>
</dbReference>
<evidence type="ECO:0000313" key="7">
    <source>
        <dbReference type="Proteomes" id="UP000310108"/>
    </source>
</evidence>
<proteinExistence type="predicted"/>
<feature type="domain" description="EF-hand" evidence="5">
    <location>
        <begin position="129"/>
        <end position="164"/>
    </location>
</feature>
<dbReference type="FunFam" id="1.10.238.10:FF:000251">
    <property type="entry name" value="Calmodulin-related protein 97A"/>
    <property type="match status" value="1"/>
</dbReference>
<dbReference type="InterPro" id="IPR018247">
    <property type="entry name" value="EF_Hand_1_Ca_BS"/>
</dbReference>
<evidence type="ECO:0000256" key="2">
    <source>
        <dbReference type="ARBA" id="ARBA00022723"/>
    </source>
</evidence>
<dbReference type="PROSITE" id="PS50222">
    <property type="entry name" value="EF_HAND_2"/>
    <property type="match status" value="4"/>
</dbReference>
<accession>A0A4V6DH86</accession>
<reference evidence="6 7" key="1">
    <citation type="journal article" date="2019" name="PLoS ONE">
        <title>Comparative genome analysis indicates high evolutionary potential of pathogenicity genes in Colletotrichum tanaceti.</title>
        <authorList>
            <person name="Lelwala R.V."/>
            <person name="Korhonen P.K."/>
            <person name="Young N.D."/>
            <person name="Scott J.B."/>
            <person name="Ades P.A."/>
            <person name="Gasser R.B."/>
            <person name="Taylor P.W.J."/>
        </authorList>
    </citation>
    <scope>NUCLEOTIDE SEQUENCE [LARGE SCALE GENOMIC DNA]</scope>
    <source>
        <strain evidence="6">BRIP57314</strain>
    </source>
</reference>
<dbReference type="Pfam" id="PF13499">
    <property type="entry name" value="EF-hand_7"/>
    <property type="match status" value="2"/>
</dbReference>
<dbReference type="InterPro" id="IPR050230">
    <property type="entry name" value="CALM/Myosin/TropC-like"/>
</dbReference>
<evidence type="ECO:0000256" key="4">
    <source>
        <dbReference type="ARBA" id="ARBA00022837"/>
    </source>
</evidence>
<dbReference type="InterPro" id="IPR002048">
    <property type="entry name" value="EF_hand_dom"/>
</dbReference>
<evidence type="ECO:0000256" key="1">
    <source>
        <dbReference type="ARBA" id="ARBA00020786"/>
    </source>
</evidence>
<dbReference type="SUPFAM" id="SSF47473">
    <property type="entry name" value="EF-hand"/>
    <property type="match status" value="1"/>
</dbReference>
<feature type="domain" description="EF-hand" evidence="5">
    <location>
        <begin position="165"/>
        <end position="197"/>
    </location>
</feature>
<dbReference type="Proteomes" id="UP000310108">
    <property type="component" value="Unassembled WGS sequence"/>
</dbReference>
<dbReference type="PANTHER" id="PTHR23048:SF0">
    <property type="entry name" value="CALMODULIN LIKE 3"/>
    <property type="match status" value="1"/>
</dbReference>
<gene>
    <name evidence="6" type="primary">camA</name>
    <name evidence="6" type="ORF">CTA1_7350</name>
</gene>
<dbReference type="PANTHER" id="PTHR23048">
    <property type="entry name" value="MYOSIN LIGHT CHAIN 1, 3"/>
    <property type="match status" value="1"/>
</dbReference>
<evidence type="ECO:0000259" key="5">
    <source>
        <dbReference type="PROSITE" id="PS50222"/>
    </source>
</evidence>
<keyword evidence="2" id="KW-0479">Metal-binding</keyword>
<evidence type="ECO:0000313" key="6">
    <source>
        <dbReference type="EMBL" id="TKW49146.1"/>
    </source>
</evidence>
<dbReference type="STRING" id="1306861.A0A4V6DH86"/>
<evidence type="ECO:0000256" key="3">
    <source>
        <dbReference type="ARBA" id="ARBA00022737"/>
    </source>
</evidence>
<dbReference type="EMBL" id="PJEX01000609">
    <property type="protein sequence ID" value="TKW49146.1"/>
    <property type="molecule type" value="Genomic_DNA"/>
</dbReference>
<dbReference type="FunFam" id="1.10.238.10:FF:000181">
    <property type="entry name" value="CALML5 isoform 1"/>
    <property type="match status" value="1"/>
</dbReference>
<dbReference type="InterPro" id="IPR011992">
    <property type="entry name" value="EF-hand-dom_pair"/>
</dbReference>
<comment type="caution">
    <text evidence="6">The sequence shown here is derived from an EMBL/GenBank/DDBJ whole genome shotgun (WGS) entry which is preliminary data.</text>
</comment>
<sequence length="197" mass="22129">MRGIRHIPPRFQLSHAIFPVSNHLSLTKTSFTNIPSQRKQRRLHKNMAAASGLTEEQKAQYREVFDLFDKDGTGDITAQELGEVMRSLGLNPSDTELNDMVNEVDADNNGTIDFNEFLNLMAQKVQIGDAEEELKNAFKVFDRDGSGTISAEELRHVLTSLGENMTPAEIDEMIQMADKDGDGSIDYDEFASIMMRE</sequence>
<keyword evidence="4" id="KW-0106">Calcium</keyword>
<keyword evidence="3" id="KW-0677">Repeat</keyword>